<dbReference type="RefSeq" id="WP_070792774.1">
    <property type="nucleotide sequence ID" value="NZ_MKIR01000023.1"/>
</dbReference>
<protein>
    <submittedName>
        <fullName evidence="1">Uncharacterized protein</fullName>
    </submittedName>
</protein>
<dbReference type="EMBL" id="MKIR01000023">
    <property type="protein sequence ID" value="OFI48841.1"/>
    <property type="molecule type" value="Genomic_DNA"/>
</dbReference>
<reference evidence="2" key="1">
    <citation type="submission" date="2016-09" db="EMBL/GenBank/DDBJ databases">
        <title>Draft genome sequence of a novel species of the family Streptococcaceae isolated from flowers.</title>
        <authorList>
            <person name="Chuah L.-O."/>
            <person name="Yap K.-P."/>
            <person name="Thong K.L."/>
            <person name="Liong M.T."/>
            <person name="Ahmad R."/>
            <person name="Rusul G."/>
        </authorList>
    </citation>
    <scope>NUCLEOTIDE SEQUENCE [LARGE SCALE GENOMIC DNA]</scope>
    <source>
        <strain evidence="2">DF1</strain>
    </source>
</reference>
<sequence>MSEFVKVPDGEYINLDLVKTILKYPIGDREAYRICYLGTESLCPLSKEDYDYLTAYIDVKLTRQAEIDEQTDQNIRRNWIGE</sequence>
<evidence type="ECO:0000313" key="1">
    <source>
        <dbReference type="EMBL" id="OFI48841.1"/>
    </source>
</evidence>
<proteinExistence type="predicted"/>
<comment type="caution">
    <text evidence="1">The sequence shown here is derived from an EMBL/GenBank/DDBJ whole genome shotgun (WGS) entry which is preliminary data.</text>
</comment>
<dbReference type="AlphaFoldDB" id="A0A1E8GKS3"/>
<name>A0A1E8GKS3_9LACT</name>
<organism evidence="1 2">
    <name type="scientific">Floricoccus tropicus</name>
    <dbReference type="NCBI Taxonomy" id="1859473"/>
    <lineage>
        <taxon>Bacteria</taxon>
        <taxon>Bacillati</taxon>
        <taxon>Bacillota</taxon>
        <taxon>Bacilli</taxon>
        <taxon>Lactobacillales</taxon>
        <taxon>Streptococcaceae</taxon>
        <taxon>Floricoccus</taxon>
    </lineage>
</organism>
<gene>
    <name evidence="1" type="ORF">BG261_05480</name>
</gene>
<evidence type="ECO:0000313" key="2">
    <source>
        <dbReference type="Proteomes" id="UP000178622"/>
    </source>
</evidence>
<accession>A0A1E8GKS3</accession>
<dbReference type="STRING" id="1859473.BG261_05480"/>
<keyword evidence="2" id="KW-1185">Reference proteome</keyword>
<dbReference type="Proteomes" id="UP000178622">
    <property type="component" value="Unassembled WGS sequence"/>
</dbReference>